<accession>A0A8H7A912</accession>
<dbReference type="PANTHER" id="PTHR12780">
    <property type="entry name" value="RNA POLYMERASE III DNA DIRECTED , 39KD SUBUNIT-RELATED"/>
    <property type="match status" value="1"/>
</dbReference>
<dbReference type="InterPro" id="IPR007832">
    <property type="entry name" value="RNA_pol_Rpc34"/>
</dbReference>
<feature type="region of interest" description="Disordered" evidence="6">
    <location>
        <begin position="217"/>
        <end position="275"/>
    </location>
</feature>
<dbReference type="InterPro" id="IPR036388">
    <property type="entry name" value="WH-like_DNA-bd_sf"/>
</dbReference>
<evidence type="ECO:0000256" key="2">
    <source>
        <dbReference type="ARBA" id="ARBA00011038"/>
    </source>
</evidence>
<evidence type="ECO:0000256" key="4">
    <source>
        <dbReference type="ARBA" id="ARBA00023163"/>
    </source>
</evidence>
<keyword evidence="4" id="KW-0804">Transcription</keyword>
<evidence type="ECO:0000256" key="3">
    <source>
        <dbReference type="ARBA" id="ARBA00022478"/>
    </source>
</evidence>
<evidence type="ECO:0000313" key="8">
    <source>
        <dbReference type="Proteomes" id="UP000606974"/>
    </source>
</evidence>
<comment type="caution">
    <text evidence="7">The sequence shown here is derived from an EMBL/GenBank/DDBJ whole genome shotgun (WGS) entry which is preliminary data.</text>
</comment>
<dbReference type="Pfam" id="PF05158">
    <property type="entry name" value="RNA_pol_Rpc34"/>
    <property type="match status" value="1"/>
</dbReference>
<protein>
    <recommendedName>
        <fullName evidence="9">DNA-directed RNA polymerase III subunit RPC6</fullName>
    </recommendedName>
</protein>
<keyword evidence="8" id="KW-1185">Reference proteome</keyword>
<dbReference type="SUPFAM" id="SSF46785">
    <property type="entry name" value="Winged helix' DNA-binding domain"/>
    <property type="match status" value="1"/>
</dbReference>
<feature type="compositionally biased region" description="Basic and acidic residues" evidence="6">
    <location>
        <begin position="237"/>
        <end position="249"/>
    </location>
</feature>
<reference evidence="7" key="1">
    <citation type="submission" date="2020-02" db="EMBL/GenBank/DDBJ databases">
        <authorList>
            <person name="Palmer J.M."/>
        </authorList>
    </citation>
    <scope>NUCLEOTIDE SEQUENCE</scope>
    <source>
        <strain evidence="7">EPUS1.4</strain>
        <tissue evidence="7">Thallus</tissue>
    </source>
</reference>
<dbReference type="AlphaFoldDB" id="A0A8H7A912"/>
<gene>
    <name evidence="7" type="ORF">GJ744_005014</name>
</gene>
<comment type="similarity">
    <text evidence="2">Belongs to the eukaryotic RPC34/RPC39 RNA polymerase subunit family.</text>
</comment>
<proteinExistence type="inferred from homology"/>
<comment type="subcellular location">
    <subcellularLocation>
        <location evidence="1">Nucleus</location>
    </subcellularLocation>
</comment>
<dbReference type="Proteomes" id="UP000606974">
    <property type="component" value="Unassembled WGS sequence"/>
</dbReference>
<keyword evidence="3" id="KW-0240">DNA-directed RNA polymerase</keyword>
<evidence type="ECO:0000256" key="5">
    <source>
        <dbReference type="ARBA" id="ARBA00023242"/>
    </source>
</evidence>
<dbReference type="GO" id="GO:0005666">
    <property type="term" value="C:RNA polymerase III complex"/>
    <property type="evidence" value="ECO:0007669"/>
    <property type="project" value="InterPro"/>
</dbReference>
<evidence type="ECO:0008006" key="9">
    <source>
        <dbReference type="Google" id="ProtNLM"/>
    </source>
</evidence>
<dbReference type="OrthoDB" id="613763at2759"/>
<name>A0A8H7A912_9EURO</name>
<dbReference type="Gene3D" id="1.10.10.10">
    <property type="entry name" value="Winged helix-like DNA-binding domain superfamily/Winged helix DNA-binding domain"/>
    <property type="match status" value="1"/>
</dbReference>
<dbReference type="InterPro" id="IPR016049">
    <property type="entry name" value="RNA_pol_Rpc34-like"/>
</dbReference>
<evidence type="ECO:0000256" key="6">
    <source>
        <dbReference type="SAM" id="MobiDB-lite"/>
    </source>
</evidence>
<dbReference type="InterPro" id="IPR036390">
    <property type="entry name" value="WH_DNA-bd_sf"/>
</dbReference>
<dbReference type="EMBL" id="JAACFV010000216">
    <property type="protein sequence ID" value="KAF7502821.1"/>
    <property type="molecule type" value="Genomic_DNA"/>
</dbReference>
<sequence>MAPKKSTAPPTPGPSASTAKDLRVLTVNLYNWCRVNYDEEHILSQQDLLAGDVIPNKDPNLLLAATQSLINDRLFRTHDLRSGGIGWKIVSHVSAQKYKDLSSDESLVYSVIESLGRAGAWVKTIKGKLNLHQKNVDQSIKTLLQRGYIKSMSTVKFPQRKMYILAGLQPGEDATGGAWFTDGVLDHELLEELARTLERRISDLSWNQITHPAAESTGLKLGVSQKRKSPDDGFDSTIKDKGKVRRMDTDNAGDELPSSSNAHADVQHRPTSKNQHVSGTLLEKIYVPYPAGYSKYPTLKYLTDFVNDNKIIQSGKITENNISQLLEVMVYDDKITKIKATPDGSAPTMYKARKNPTQIVADWDLAERLRDTTRANDGAMKVARERELRKLGTGGMTEIPCGRCPVFDMCEVGGPVNPGNCEYFEEWFLKIESTQIDQEESLVW</sequence>
<dbReference type="GO" id="GO:0006383">
    <property type="term" value="P:transcription by RNA polymerase III"/>
    <property type="evidence" value="ECO:0007669"/>
    <property type="project" value="InterPro"/>
</dbReference>
<keyword evidence="5" id="KW-0539">Nucleus</keyword>
<evidence type="ECO:0000256" key="1">
    <source>
        <dbReference type="ARBA" id="ARBA00004123"/>
    </source>
</evidence>
<organism evidence="7 8">
    <name type="scientific">Endocarpon pusillum</name>
    <dbReference type="NCBI Taxonomy" id="364733"/>
    <lineage>
        <taxon>Eukaryota</taxon>
        <taxon>Fungi</taxon>
        <taxon>Dikarya</taxon>
        <taxon>Ascomycota</taxon>
        <taxon>Pezizomycotina</taxon>
        <taxon>Eurotiomycetes</taxon>
        <taxon>Chaetothyriomycetidae</taxon>
        <taxon>Verrucariales</taxon>
        <taxon>Verrucariaceae</taxon>
        <taxon>Endocarpon</taxon>
    </lineage>
</organism>
<evidence type="ECO:0000313" key="7">
    <source>
        <dbReference type="EMBL" id="KAF7502821.1"/>
    </source>
</evidence>